<evidence type="ECO:0000313" key="3">
    <source>
        <dbReference type="Proteomes" id="UP000235826"/>
    </source>
</evidence>
<keyword evidence="3" id="KW-1185">Reference proteome</keyword>
<dbReference type="Gene3D" id="3.30.1540.10">
    <property type="entry name" value="formyl-coa transferase, domain 3"/>
    <property type="match status" value="1"/>
</dbReference>
<name>A0A2K9PSP7_9FLAO</name>
<dbReference type="PANTHER" id="PTHR48207:SF4">
    <property type="entry name" value="BLL6097 PROTEIN"/>
    <property type="match status" value="1"/>
</dbReference>
<gene>
    <name evidence="2" type="ORF">C1H87_15690</name>
</gene>
<dbReference type="EMBL" id="CP025791">
    <property type="protein sequence ID" value="AUP80069.1"/>
    <property type="molecule type" value="Genomic_DNA"/>
</dbReference>
<reference evidence="2 3" key="1">
    <citation type="submission" date="2018-01" db="EMBL/GenBank/DDBJ databases">
        <title>Complete genome sequence of Flavivirga eckloniae ECD14 isolated from seaweed Ecklonia cava.</title>
        <authorList>
            <person name="Lee J.H."/>
            <person name="Baik K.S."/>
            <person name="Seong C.N."/>
        </authorList>
    </citation>
    <scope>NUCLEOTIDE SEQUENCE [LARGE SCALE GENOMIC DNA]</scope>
    <source>
        <strain evidence="2 3">ECD14</strain>
    </source>
</reference>
<dbReference type="PANTHER" id="PTHR48207">
    <property type="entry name" value="SUCCINATE--HYDROXYMETHYLGLUTARATE COA-TRANSFERASE"/>
    <property type="match status" value="1"/>
</dbReference>
<dbReference type="InterPro" id="IPR050483">
    <property type="entry name" value="CoA-transferase_III_domain"/>
</dbReference>
<dbReference type="InterPro" id="IPR023606">
    <property type="entry name" value="CoA-Trfase_III_dom_1_sf"/>
</dbReference>
<evidence type="ECO:0000313" key="2">
    <source>
        <dbReference type="EMBL" id="AUP80069.1"/>
    </source>
</evidence>
<dbReference type="InterPro" id="IPR003673">
    <property type="entry name" value="CoA-Trfase_fam_III"/>
</dbReference>
<dbReference type="KEGG" id="fek:C1H87_15690"/>
<dbReference type="Pfam" id="PF02515">
    <property type="entry name" value="CoA_transf_3"/>
    <property type="match status" value="1"/>
</dbReference>
<dbReference type="OrthoDB" id="9797653at2"/>
<dbReference type="GO" id="GO:0008410">
    <property type="term" value="F:CoA-transferase activity"/>
    <property type="evidence" value="ECO:0007669"/>
    <property type="project" value="TreeGrafter"/>
</dbReference>
<organism evidence="2 3">
    <name type="scientific">Flavivirga eckloniae</name>
    <dbReference type="NCBI Taxonomy" id="1803846"/>
    <lineage>
        <taxon>Bacteria</taxon>
        <taxon>Pseudomonadati</taxon>
        <taxon>Bacteroidota</taxon>
        <taxon>Flavobacteriia</taxon>
        <taxon>Flavobacteriales</taxon>
        <taxon>Flavobacteriaceae</taxon>
        <taxon>Flavivirga</taxon>
    </lineage>
</organism>
<evidence type="ECO:0000256" key="1">
    <source>
        <dbReference type="ARBA" id="ARBA00022679"/>
    </source>
</evidence>
<dbReference type="InterPro" id="IPR044855">
    <property type="entry name" value="CoA-Trfase_III_dom3_sf"/>
</dbReference>
<dbReference type="Gene3D" id="3.40.50.10540">
    <property type="entry name" value="Crotonobetainyl-coa:carnitine coa-transferase, domain 1"/>
    <property type="match status" value="1"/>
</dbReference>
<protein>
    <submittedName>
        <fullName evidence="2">Carnitine dehydratase</fullName>
    </submittedName>
</protein>
<proteinExistence type="predicted"/>
<sequence length="402" mass="44647">MKQALEGVKVLDFTQLLQGPYATQMLGDLGADVIKVERHGSGDIYRGMTFFNKWVAEDESPCFMAWNRNKRSISVDVKSEEGKKILYKLVETADVVMENFRPGVMERLGFGYETLKAINPKIIYCSASGWGDDGPYLTRPGQDLLVQSVSGAVMTSGKSTDGPVALGTALCDQVNALNSVYAILAALFYRERTGIGQEIKSNLLSSAIAFQMQDFFTIQNLGQTFTRPNSGIGHPGNGAPFGTYETSDGYITIAMSPWHKMVTALGDESLEVYNDPQTLYDKRDEIYYKIEAITKTKTTDEWLEIMLGLDLWVSKVNNQEDVEQDPQVIHNKTFVDIEHPKAGNVKVTNIPFTMSETPGKISRPSPMLGEHGPEILQEIGYSQDEINALESNNIITVERLNK</sequence>
<accession>A0A2K9PSP7</accession>
<dbReference type="RefSeq" id="WP_102756721.1">
    <property type="nucleotide sequence ID" value="NZ_CP025791.1"/>
</dbReference>
<dbReference type="Proteomes" id="UP000235826">
    <property type="component" value="Chromosome"/>
</dbReference>
<keyword evidence="1" id="KW-0808">Transferase</keyword>
<dbReference type="AlphaFoldDB" id="A0A2K9PSP7"/>
<dbReference type="SUPFAM" id="SSF89796">
    <property type="entry name" value="CoA-transferase family III (CaiB/BaiF)"/>
    <property type="match status" value="1"/>
</dbReference>